<dbReference type="Pfam" id="PF03547">
    <property type="entry name" value="Mem_trans"/>
    <property type="match status" value="1"/>
</dbReference>
<evidence type="ECO:0000256" key="10">
    <source>
        <dbReference type="SAM" id="Phobius"/>
    </source>
</evidence>
<evidence type="ECO:0000256" key="3">
    <source>
        <dbReference type="ARBA" id="ARBA00022692"/>
    </source>
</evidence>
<dbReference type="OMA" id="IPHKESS"/>
<keyword evidence="3 10" id="KW-0812">Transmembrane</keyword>
<organism evidence="11 12">
    <name type="scientific">Taxus chinensis</name>
    <name type="common">Chinese yew</name>
    <name type="synonym">Taxus wallichiana var. chinensis</name>
    <dbReference type="NCBI Taxonomy" id="29808"/>
    <lineage>
        <taxon>Eukaryota</taxon>
        <taxon>Viridiplantae</taxon>
        <taxon>Streptophyta</taxon>
        <taxon>Embryophyta</taxon>
        <taxon>Tracheophyta</taxon>
        <taxon>Spermatophyta</taxon>
        <taxon>Pinopsida</taxon>
        <taxon>Pinidae</taxon>
        <taxon>Conifers II</taxon>
        <taxon>Cupressales</taxon>
        <taxon>Taxaceae</taxon>
        <taxon>Taxus</taxon>
    </lineage>
</organism>
<feature type="non-terminal residue" evidence="11">
    <location>
        <position position="1"/>
    </location>
</feature>
<evidence type="ECO:0000256" key="8">
    <source>
        <dbReference type="ARBA" id="ARBA00025752"/>
    </source>
</evidence>
<evidence type="ECO:0000256" key="7">
    <source>
        <dbReference type="ARBA" id="ARBA00025100"/>
    </source>
</evidence>
<keyword evidence="12" id="KW-1185">Reference proteome</keyword>
<dbReference type="GO" id="GO:0005789">
    <property type="term" value="C:endoplasmic reticulum membrane"/>
    <property type="evidence" value="ECO:0007669"/>
    <property type="project" value="UniProtKB-SubCell"/>
</dbReference>
<feature type="transmembrane region" description="Helical" evidence="10">
    <location>
        <begin position="352"/>
        <end position="370"/>
    </location>
</feature>
<dbReference type="PANTHER" id="PTHR31651:SF33">
    <property type="entry name" value="PROTEIN PIN-LIKES 1"/>
    <property type="match status" value="1"/>
</dbReference>
<dbReference type="AlphaFoldDB" id="A0AA38KIX3"/>
<evidence type="ECO:0000256" key="4">
    <source>
        <dbReference type="ARBA" id="ARBA00022989"/>
    </source>
</evidence>
<dbReference type="GO" id="GO:0080162">
    <property type="term" value="P:endoplasmic reticulum to cytosol auxin transport"/>
    <property type="evidence" value="ECO:0007669"/>
    <property type="project" value="InterPro"/>
</dbReference>
<reference evidence="11 12" key="1">
    <citation type="journal article" date="2021" name="Nat. Plants">
        <title>The Taxus genome provides insights into paclitaxel biosynthesis.</title>
        <authorList>
            <person name="Xiong X."/>
            <person name="Gou J."/>
            <person name="Liao Q."/>
            <person name="Li Y."/>
            <person name="Zhou Q."/>
            <person name="Bi G."/>
            <person name="Li C."/>
            <person name="Du R."/>
            <person name="Wang X."/>
            <person name="Sun T."/>
            <person name="Guo L."/>
            <person name="Liang H."/>
            <person name="Lu P."/>
            <person name="Wu Y."/>
            <person name="Zhang Z."/>
            <person name="Ro D.K."/>
            <person name="Shang Y."/>
            <person name="Huang S."/>
            <person name="Yan J."/>
        </authorList>
    </citation>
    <scope>NUCLEOTIDE SEQUENCE [LARGE SCALE GENOMIC DNA]</scope>
    <source>
        <tissue evidence="11">Leaf</tissue>
    </source>
</reference>
<evidence type="ECO:0000256" key="2">
    <source>
        <dbReference type="ARBA" id="ARBA00022448"/>
    </source>
</evidence>
<feature type="compositionally biased region" description="Basic and acidic residues" evidence="9">
    <location>
        <begin position="61"/>
        <end position="75"/>
    </location>
</feature>
<feature type="region of interest" description="Disordered" evidence="9">
    <location>
        <begin position="44"/>
        <end position="75"/>
    </location>
</feature>
<evidence type="ECO:0000256" key="1">
    <source>
        <dbReference type="ARBA" id="ARBA00004477"/>
    </source>
</evidence>
<feature type="transmembrane region" description="Helical" evidence="10">
    <location>
        <begin position="169"/>
        <end position="190"/>
    </location>
</feature>
<evidence type="ECO:0000313" key="12">
    <source>
        <dbReference type="Proteomes" id="UP000824469"/>
    </source>
</evidence>
<gene>
    <name evidence="11" type="ORF">KI387_010095</name>
</gene>
<feature type="transmembrane region" description="Helical" evidence="10">
    <location>
        <begin position="422"/>
        <end position="444"/>
    </location>
</feature>
<dbReference type="PANTHER" id="PTHR31651">
    <property type="match status" value="1"/>
</dbReference>
<comment type="subcellular location">
    <subcellularLocation>
        <location evidence="1">Endoplasmic reticulum membrane</location>
        <topology evidence="1">Multi-pass membrane protein</topology>
    </subcellularLocation>
</comment>
<comment type="caution">
    <text evidence="11">The sequence shown here is derived from an EMBL/GenBank/DDBJ whole genome shotgun (WGS) entry which is preliminary data.</text>
</comment>
<comment type="function">
    <text evidence="7">Involved in cellular auxin homeostasis by regulating auxin metabolism. Regulates intracellular auxin accumulation at the endoplasmic reticulum and thus auxin availability for nuclear auxin signaling.</text>
</comment>
<evidence type="ECO:0000313" key="11">
    <source>
        <dbReference type="EMBL" id="KAH9305691.1"/>
    </source>
</evidence>
<sequence>MEMWSAGEYADEETPSRRVVEYEAKVTYENGNTITEEAEKIEVTSKVTEAEHPIQEVARGTQEKERVNEERRDHSVGKLEKDAKISLKAMEEKQREEKVSEELHKEQDARREVKEKEIHIDLDGEGEDDVTKEYISLLFHIAPITIANKPLVKACVHFVNVYKYQLLRWYMPVNILLTFLIGALFGWIVVKLTRTPRHLSGLVVGNCCAGNLGNLLLIIVPALCEQNGSPFGDVNVCMNYGMAYASFSMAIGAIYIWSIAYNIVRSTSFQIDEDNAEMEYEGYKRIPHKESSNVGLQSSLLQVVHTEVPSSTKEIVCKVSSNSEDFKEEIGKANFIQLVLKKLTNGLQLKEIMAPPTIAAVVGFIIGAIPQTKRLFVGQTAPLQVIQDSIALLGDGTIPSITLILGGNLTKGLHSTTVKPSIIIGIILVRYLMLPLVGICIVKSATNLGFVPADPLYKFILLIQFALPPAMNL</sequence>
<feature type="transmembrane region" description="Helical" evidence="10">
    <location>
        <begin position="390"/>
        <end position="410"/>
    </location>
</feature>
<feature type="compositionally biased region" description="Basic and acidic residues" evidence="9">
    <location>
        <begin position="44"/>
        <end position="54"/>
    </location>
</feature>
<evidence type="ECO:0008006" key="13">
    <source>
        <dbReference type="Google" id="ProtNLM"/>
    </source>
</evidence>
<feature type="transmembrane region" description="Helical" evidence="10">
    <location>
        <begin position="202"/>
        <end position="223"/>
    </location>
</feature>
<evidence type="ECO:0000256" key="5">
    <source>
        <dbReference type="ARBA" id="ARBA00023136"/>
    </source>
</evidence>
<proteinExistence type="inferred from homology"/>
<dbReference type="InterPro" id="IPR045033">
    <property type="entry name" value="PILS1/3/4/5/7"/>
</dbReference>
<name>A0AA38KIX3_TAXCH</name>
<keyword evidence="2" id="KW-0813">Transport</keyword>
<keyword evidence="5 10" id="KW-0472">Membrane</keyword>
<feature type="region of interest" description="Disordered" evidence="9">
    <location>
        <begin position="91"/>
        <end position="110"/>
    </location>
</feature>
<evidence type="ECO:0000256" key="6">
    <source>
        <dbReference type="ARBA" id="ARBA00023294"/>
    </source>
</evidence>
<dbReference type="Proteomes" id="UP000824469">
    <property type="component" value="Unassembled WGS sequence"/>
</dbReference>
<keyword evidence="6" id="KW-0927">Auxin signaling pathway</keyword>
<feature type="transmembrane region" description="Helical" evidence="10">
    <location>
        <begin position="243"/>
        <end position="264"/>
    </location>
</feature>
<protein>
    <recommendedName>
        <fullName evidence="13">Protein PIN-LIKES 3</fullName>
    </recommendedName>
</protein>
<dbReference type="EMBL" id="JAHRHJ020000008">
    <property type="protein sequence ID" value="KAH9305691.1"/>
    <property type="molecule type" value="Genomic_DNA"/>
</dbReference>
<accession>A0AA38KIX3</accession>
<dbReference type="GO" id="GO:0009734">
    <property type="term" value="P:auxin-activated signaling pathway"/>
    <property type="evidence" value="ECO:0007669"/>
    <property type="project" value="UniProtKB-KW"/>
</dbReference>
<comment type="similarity">
    <text evidence="8">Belongs to the auxin efflux carrier (TC 2.A.69.2) family.</text>
</comment>
<dbReference type="InterPro" id="IPR004776">
    <property type="entry name" value="Mem_transp_PIN-like"/>
</dbReference>
<keyword evidence="4 10" id="KW-1133">Transmembrane helix</keyword>
<evidence type="ECO:0000256" key="9">
    <source>
        <dbReference type="SAM" id="MobiDB-lite"/>
    </source>
</evidence>